<accession>A0ABY3CDA0</accession>
<reference evidence="1 2" key="1">
    <citation type="journal article" date="2019" name="Antonie Van Leeuwenhoek">
        <title>Description of 'Ca. Methylobacter oryzae' KRF1, a novel species from the environmentally important Methylobacter clade 2.</title>
        <authorList>
            <person name="Khatri K."/>
            <person name="Mohite J.A."/>
            <person name="Pandit P.S."/>
            <person name="Bahulikar R."/>
            <person name="Rahalkar M.C."/>
        </authorList>
    </citation>
    <scope>NUCLEOTIDE SEQUENCE [LARGE SCALE GENOMIC DNA]</scope>
    <source>
        <strain evidence="1 2">KRF1</strain>
    </source>
</reference>
<sequence>MNPIAFIHKEFHAAWDEVNRPLFSESSENDEFYDELFNYYHALPGKTIDTSRGESLFPAITDNVYPVRRQHLHIIKAELSSLSAQTKLMPFGYKEKLSEISAPAGFDEKNWKIA</sequence>
<organism evidence="1 2">
    <name type="scientific">Candidatus Methylobacter oryzae</name>
    <dbReference type="NCBI Taxonomy" id="2497749"/>
    <lineage>
        <taxon>Bacteria</taxon>
        <taxon>Pseudomonadati</taxon>
        <taxon>Pseudomonadota</taxon>
        <taxon>Gammaproteobacteria</taxon>
        <taxon>Methylococcales</taxon>
        <taxon>Methylococcaceae</taxon>
        <taxon>Methylobacter</taxon>
    </lineage>
</organism>
<gene>
    <name evidence="1" type="ORF">EKO24_011615</name>
</gene>
<protein>
    <submittedName>
        <fullName evidence="1">Uncharacterized protein</fullName>
    </submittedName>
</protein>
<dbReference type="RefSeq" id="WP_127029268.1">
    <property type="nucleotide sequence ID" value="NZ_RYFG02000097.1"/>
</dbReference>
<dbReference type="Proteomes" id="UP000733744">
    <property type="component" value="Unassembled WGS sequence"/>
</dbReference>
<evidence type="ECO:0000313" key="1">
    <source>
        <dbReference type="EMBL" id="TRW94561.1"/>
    </source>
</evidence>
<dbReference type="EMBL" id="RYFG02000097">
    <property type="protein sequence ID" value="TRW94561.1"/>
    <property type="molecule type" value="Genomic_DNA"/>
</dbReference>
<proteinExistence type="predicted"/>
<evidence type="ECO:0000313" key="2">
    <source>
        <dbReference type="Proteomes" id="UP000733744"/>
    </source>
</evidence>
<keyword evidence="2" id="KW-1185">Reference proteome</keyword>
<name>A0ABY3CDA0_9GAMM</name>
<comment type="caution">
    <text evidence="1">The sequence shown here is derived from an EMBL/GenBank/DDBJ whole genome shotgun (WGS) entry which is preliminary data.</text>
</comment>